<feature type="transmembrane region" description="Helical" evidence="6">
    <location>
        <begin position="80"/>
        <end position="103"/>
    </location>
</feature>
<comment type="subcellular location">
    <subcellularLocation>
        <location evidence="6 7">Cell membrane</location>
        <topology evidence="6 7">Multi-pass membrane protein</topology>
    </subcellularLocation>
    <subcellularLocation>
        <location evidence="1">Membrane</location>
        <topology evidence="1">Multi-pass membrane protein</topology>
    </subcellularLocation>
</comment>
<evidence type="ECO:0000256" key="7">
    <source>
        <dbReference type="RuleBase" id="RU000471"/>
    </source>
</evidence>
<organism evidence="8 9">
    <name type="scientific">Azorhizobium oxalatiphilum</name>
    <dbReference type="NCBI Taxonomy" id="980631"/>
    <lineage>
        <taxon>Bacteria</taxon>
        <taxon>Pseudomonadati</taxon>
        <taxon>Pseudomonadota</taxon>
        <taxon>Alphaproteobacteria</taxon>
        <taxon>Hyphomicrobiales</taxon>
        <taxon>Xanthobacteraceae</taxon>
        <taxon>Azorhizobium</taxon>
    </lineage>
</organism>
<evidence type="ECO:0000313" key="9">
    <source>
        <dbReference type="Proteomes" id="UP000606044"/>
    </source>
</evidence>
<dbReference type="NCBIfam" id="NF004745">
    <property type="entry name" value="PRK06076.1-6"/>
    <property type="match status" value="1"/>
</dbReference>
<dbReference type="GO" id="GO:0048038">
    <property type="term" value="F:quinone binding"/>
    <property type="evidence" value="ECO:0007669"/>
    <property type="project" value="UniProtKB-KW"/>
</dbReference>
<keyword evidence="2 6" id="KW-0812">Transmembrane</keyword>
<evidence type="ECO:0000256" key="5">
    <source>
        <dbReference type="ARBA" id="ARBA00023136"/>
    </source>
</evidence>
<dbReference type="PANTHER" id="PTHR11432:SF3">
    <property type="entry name" value="NADH-UBIQUINONE OXIDOREDUCTASE CHAIN 1"/>
    <property type="match status" value="1"/>
</dbReference>
<protein>
    <recommendedName>
        <fullName evidence="6">NADH-quinone oxidoreductase subunit H</fullName>
        <ecNumber evidence="6">7.1.1.-</ecNumber>
    </recommendedName>
    <alternativeName>
        <fullName evidence="6">NADH dehydrogenase I subunit H</fullName>
    </alternativeName>
    <alternativeName>
        <fullName evidence="6">NDH-1 subunit H</fullName>
    </alternativeName>
</protein>
<dbReference type="EMBL" id="BMCT01000009">
    <property type="protein sequence ID" value="GGF83601.1"/>
    <property type="molecule type" value="Genomic_DNA"/>
</dbReference>
<reference evidence="8" key="1">
    <citation type="journal article" date="2014" name="Int. J. Syst. Evol. Microbiol.">
        <title>Complete genome sequence of Corynebacterium casei LMG S-19264T (=DSM 44701T), isolated from a smear-ripened cheese.</title>
        <authorList>
            <consortium name="US DOE Joint Genome Institute (JGI-PGF)"/>
            <person name="Walter F."/>
            <person name="Albersmeier A."/>
            <person name="Kalinowski J."/>
            <person name="Ruckert C."/>
        </authorList>
    </citation>
    <scope>NUCLEOTIDE SEQUENCE</scope>
    <source>
        <strain evidence="8">CCM 7897</strain>
    </source>
</reference>
<feature type="transmembrane region" description="Helical" evidence="6">
    <location>
        <begin position="315"/>
        <end position="334"/>
    </location>
</feature>
<evidence type="ECO:0000313" key="8">
    <source>
        <dbReference type="EMBL" id="GGF83601.1"/>
    </source>
</evidence>
<dbReference type="GO" id="GO:0003954">
    <property type="term" value="F:NADH dehydrogenase activity"/>
    <property type="evidence" value="ECO:0007669"/>
    <property type="project" value="TreeGrafter"/>
</dbReference>
<accession>A0A917CCJ7</accession>
<evidence type="ECO:0000256" key="6">
    <source>
        <dbReference type="HAMAP-Rule" id="MF_01350"/>
    </source>
</evidence>
<dbReference type="NCBIfam" id="NF004741">
    <property type="entry name" value="PRK06076.1-2"/>
    <property type="match status" value="1"/>
</dbReference>
<feature type="transmembrane region" description="Helical" evidence="6">
    <location>
        <begin position="188"/>
        <end position="209"/>
    </location>
</feature>
<evidence type="ECO:0000256" key="1">
    <source>
        <dbReference type="ARBA" id="ARBA00004141"/>
    </source>
</evidence>
<keyword evidence="3 6" id="KW-0874">Quinone</keyword>
<proteinExistence type="inferred from homology"/>
<sequence length="339" mass="37250">MSWLDTLIHVLIILAQSLGLLVGLLIVIAYLLLADRKIWAAVQMRRGPNVVGPFGLFQSFADLLKFVLKEPVIPSGANKVAFLLAPLVTCVLALAAWVVIPLADGWVVADLNLGTLYIFAISSLGVYGIIMGGWASNSKYPFLAALRSAAQMVSYEVSIGFVIVTVLMCAGSLQLSKIVEAQDTSLGLFGWYWLPLLPMFVIFYVSALAETNRPPFDLVEAESELVAGFMTEYGSTPYLLFMLGEYVAIVTMCALATIMFLGGWLSPIPFAPFTWVPGIVWFLLKVCFMFFLFAMAKAIVPRYRYDQLMRLGWKVFLPISLVAVIVVASVLFFTGNAPQ</sequence>
<dbReference type="HAMAP" id="MF_01350">
    <property type="entry name" value="NDH1_NuoH"/>
    <property type="match status" value="1"/>
</dbReference>
<evidence type="ECO:0000256" key="3">
    <source>
        <dbReference type="ARBA" id="ARBA00022719"/>
    </source>
</evidence>
<keyword evidence="9" id="KW-1185">Reference proteome</keyword>
<comment type="similarity">
    <text evidence="6 7">Belongs to the complex I subunit 1 family.</text>
</comment>
<feature type="transmembrane region" description="Helical" evidence="6">
    <location>
        <begin position="238"/>
        <end position="261"/>
    </location>
</feature>
<feature type="transmembrane region" description="Helical" evidence="6">
    <location>
        <begin position="157"/>
        <end position="176"/>
    </location>
</feature>
<gene>
    <name evidence="6 8" type="primary">nuoH</name>
    <name evidence="8" type="ORF">GCM10007301_49540</name>
</gene>
<dbReference type="AlphaFoldDB" id="A0A917CCJ7"/>
<keyword evidence="4 6" id="KW-1133">Transmembrane helix</keyword>
<dbReference type="EC" id="7.1.1.-" evidence="6"/>
<dbReference type="GO" id="GO:0016655">
    <property type="term" value="F:oxidoreductase activity, acting on NAD(P)H, quinone or similar compound as acceptor"/>
    <property type="evidence" value="ECO:0007669"/>
    <property type="project" value="UniProtKB-UniRule"/>
</dbReference>
<dbReference type="InterPro" id="IPR001694">
    <property type="entry name" value="NADH_UbQ_OxRdtase_su1/FPO"/>
</dbReference>
<dbReference type="PROSITE" id="PS00668">
    <property type="entry name" value="COMPLEX1_ND1_2"/>
    <property type="match status" value="1"/>
</dbReference>
<keyword evidence="5 6" id="KW-0472">Membrane</keyword>
<dbReference type="GO" id="GO:0009060">
    <property type="term" value="P:aerobic respiration"/>
    <property type="evidence" value="ECO:0007669"/>
    <property type="project" value="TreeGrafter"/>
</dbReference>
<comment type="function">
    <text evidence="6">NDH-1 shuttles electrons from NADH, via FMN and iron-sulfur (Fe-S) centers, to quinones in the respiratory chain. The immediate electron acceptor for the enzyme in this species is believed to be ubiquinone. Couples the redox reaction to proton translocation (for every two electrons transferred, four hydrogen ions are translocated across the cytoplasmic membrane), and thus conserves the redox energy in a proton gradient. This subunit may bind ubiquinone.</text>
</comment>
<dbReference type="PANTHER" id="PTHR11432">
    <property type="entry name" value="NADH DEHYDROGENASE SUBUNIT 1"/>
    <property type="match status" value="1"/>
</dbReference>
<dbReference type="RefSeq" id="WP_188583552.1">
    <property type="nucleotide sequence ID" value="NZ_BMCT01000009.1"/>
</dbReference>
<feature type="transmembrane region" description="Helical" evidence="6">
    <location>
        <begin position="273"/>
        <end position="294"/>
    </location>
</feature>
<dbReference type="Proteomes" id="UP000606044">
    <property type="component" value="Unassembled WGS sequence"/>
</dbReference>
<feature type="transmembrane region" description="Helical" evidence="6">
    <location>
        <begin position="115"/>
        <end position="136"/>
    </location>
</feature>
<comment type="subunit">
    <text evidence="6">NDH-1 is composed of 14 different subunits. Subunits NuoA, H, J, K, L, M, N constitute the membrane sector of the complex.</text>
</comment>
<comment type="caution">
    <text evidence="8">The sequence shown here is derived from an EMBL/GenBank/DDBJ whole genome shotgun (WGS) entry which is preliminary data.</text>
</comment>
<keyword evidence="6" id="KW-0830">Ubiquinone</keyword>
<reference evidence="8" key="2">
    <citation type="submission" date="2020-09" db="EMBL/GenBank/DDBJ databases">
        <authorList>
            <person name="Sun Q."/>
            <person name="Sedlacek I."/>
        </authorList>
    </citation>
    <scope>NUCLEOTIDE SEQUENCE</scope>
    <source>
        <strain evidence="8">CCM 7897</strain>
    </source>
</reference>
<feature type="transmembrane region" description="Helical" evidence="6">
    <location>
        <begin position="7"/>
        <end position="30"/>
    </location>
</feature>
<keyword evidence="6 7" id="KW-0520">NAD</keyword>
<name>A0A917CCJ7_9HYPH</name>
<keyword evidence="6" id="KW-1278">Translocase</keyword>
<keyword evidence="6" id="KW-1003">Cell membrane</keyword>
<dbReference type="InterPro" id="IPR018086">
    <property type="entry name" value="NADH_UbQ_OxRdtase_su1_CS"/>
</dbReference>
<evidence type="ECO:0000256" key="2">
    <source>
        <dbReference type="ARBA" id="ARBA00022692"/>
    </source>
</evidence>
<dbReference type="GO" id="GO:0005886">
    <property type="term" value="C:plasma membrane"/>
    <property type="evidence" value="ECO:0007669"/>
    <property type="project" value="UniProtKB-SubCell"/>
</dbReference>
<dbReference type="Pfam" id="PF00146">
    <property type="entry name" value="NADHdh"/>
    <property type="match status" value="1"/>
</dbReference>
<evidence type="ECO:0000256" key="4">
    <source>
        <dbReference type="ARBA" id="ARBA00022989"/>
    </source>
</evidence>
<comment type="catalytic activity">
    <reaction evidence="6">
        <text>a quinone + NADH + 5 H(+)(in) = a quinol + NAD(+) + 4 H(+)(out)</text>
        <dbReference type="Rhea" id="RHEA:57888"/>
        <dbReference type="ChEBI" id="CHEBI:15378"/>
        <dbReference type="ChEBI" id="CHEBI:24646"/>
        <dbReference type="ChEBI" id="CHEBI:57540"/>
        <dbReference type="ChEBI" id="CHEBI:57945"/>
        <dbReference type="ChEBI" id="CHEBI:132124"/>
    </reaction>
</comment>